<sequence>MSPSCTTYVFPSCLYLPAALTADSLPNSFRSSNFITSAHMKPLSKSE</sequence>
<accession>A0A0A9CY24</accession>
<protein>
    <submittedName>
        <fullName evidence="1">GTP-binding protein PTD004</fullName>
    </submittedName>
</protein>
<reference evidence="1" key="1">
    <citation type="submission" date="2014-09" db="EMBL/GenBank/DDBJ databases">
        <authorList>
            <person name="Magalhaes I.L.F."/>
            <person name="Oliveira U."/>
            <person name="Santos F.R."/>
            <person name="Vidigal T.H.D.A."/>
            <person name="Brescovit A.D."/>
            <person name="Santos A.J."/>
        </authorList>
    </citation>
    <scope>NUCLEOTIDE SEQUENCE</scope>
    <source>
        <tissue evidence="1">Shoot tissue taken approximately 20 cm above the soil surface</tissue>
    </source>
</reference>
<proteinExistence type="predicted"/>
<evidence type="ECO:0000313" key="1">
    <source>
        <dbReference type="EMBL" id="JAD76387.1"/>
    </source>
</evidence>
<organism evidence="1">
    <name type="scientific">Arundo donax</name>
    <name type="common">Giant reed</name>
    <name type="synonym">Donax arundinaceus</name>
    <dbReference type="NCBI Taxonomy" id="35708"/>
    <lineage>
        <taxon>Eukaryota</taxon>
        <taxon>Viridiplantae</taxon>
        <taxon>Streptophyta</taxon>
        <taxon>Embryophyta</taxon>
        <taxon>Tracheophyta</taxon>
        <taxon>Spermatophyta</taxon>
        <taxon>Magnoliopsida</taxon>
        <taxon>Liliopsida</taxon>
        <taxon>Poales</taxon>
        <taxon>Poaceae</taxon>
        <taxon>PACMAD clade</taxon>
        <taxon>Arundinoideae</taxon>
        <taxon>Arundineae</taxon>
        <taxon>Arundo</taxon>
    </lineage>
</organism>
<dbReference type="EMBL" id="GBRH01221508">
    <property type="protein sequence ID" value="JAD76387.1"/>
    <property type="molecule type" value="Transcribed_RNA"/>
</dbReference>
<name>A0A0A9CY24_ARUDO</name>
<reference evidence="1" key="2">
    <citation type="journal article" date="2015" name="Data Brief">
        <title>Shoot transcriptome of the giant reed, Arundo donax.</title>
        <authorList>
            <person name="Barrero R.A."/>
            <person name="Guerrero F.D."/>
            <person name="Moolhuijzen P."/>
            <person name="Goolsby J.A."/>
            <person name="Tidwell J."/>
            <person name="Bellgard S.E."/>
            <person name="Bellgard M.I."/>
        </authorList>
    </citation>
    <scope>NUCLEOTIDE SEQUENCE</scope>
    <source>
        <tissue evidence="1">Shoot tissue taken approximately 20 cm above the soil surface</tissue>
    </source>
</reference>
<dbReference type="AlphaFoldDB" id="A0A0A9CY24"/>